<proteinExistence type="predicted"/>
<gene>
    <name evidence="1" type="ORF">ACEZDJ_18035</name>
</gene>
<evidence type="ECO:0000313" key="1">
    <source>
        <dbReference type="EMBL" id="MFC1403192.1"/>
    </source>
</evidence>
<dbReference type="Pfam" id="PF19698">
    <property type="entry name" value="DUF6197"/>
    <property type="match status" value="1"/>
</dbReference>
<dbReference type="EMBL" id="JBHEZZ010000009">
    <property type="protein sequence ID" value="MFC1403192.1"/>
    <property type="molecule type" value="Genomic_DNA"/>
</dbReference>
<accession>A0ABV6UP07</accession>
<dbReference type="Proteomes" id="UP001592528">
    <property type="component" value="Unassembled WGS sequence"/>
</dbReference>
<dbReference type="RefSeq" id="WP_030254602.1">
    <property type="nucleotide sequence ID" value="NZ_JBHEZZ010000009.1"/>
</dbReference>
<comment type="caution">
    <text evidence="1">The sequence shown here is derived from an EMBL/GenBank/DDBJ whole genome shotgun (WGS) entry which is preliminary data.</text>
</comment>
<reference evidence="1 2" key="1">
    <citation type="submission" date="2024-09" db="EMBL/GenBank/DDBJ databases">
        <authorList>
            <person name="Lee S.D."/>
        </authorList>
    </citation>
    <scope>NUCLEOTIDE SEQUENCE [LARGE SCALE GENOMIC DNA]</scope>
    <source>
        <strain evidence="1 2">N1-5</strain>
    </source>
</reference>
<dbReference type="InterPro" id="IPR045677">
    <property type="entry name" value="DUF6197"/>
</dbReference>
<keyword evidence="2" id="KW-1185">Reference proteome</keyword>
<protein>
    <submittedName>
        <fullName evidence="1">DUF6197 family protein</fullName>
    </submittedName>
</protein>
<evidence type="ECO:0000313" key="2">
    <source>
        <dbReference type="Proteomes" id="UP001592528"/>
    </source>
</evidence>
<sequence>MPIRYSPDSIVVPSDPAEILEWAACHIEHVGIHQGNHLFNGPGRTVTLACWPRGAIRVAAGDGRFTSQRRYDHAAIRRGEAEALRLFAEHLTGHPINADEDPYAYRRAIDTWSAAPGRTAQETAEQMRAAVRQAQAATARAERLF</sequence>
<organism evidence="1 2">
    <name type="scientific">Streptacidiphilus cavernicola</name>
    <dbReference type="NCBI Taxonomy" id="3342716"/>
    <lineage>
        <taxon>Bacteria</taxon>
        <taxon>Bacillati</taxon>
        <taxon>Actinomycetota</taxon>
        <taxon>Actinomycetes</taxon>
        <taxon>Kitasatosporales</taxon>
        <taxon>Streptomycetaceae</taxon>
        <taxon>Streptacidiphilus</taxon>
    </lineage>
</organism>
<name>A0ABV6UP07_9ACTN</name>